<dbReference type="AlphaFoldDB" id="A0A8K0UJF6"/>
<evidence type="ECO:0000256" key="1">
    <source>
        <dbReference type="SAM" id="Phobius"/>
    </source>
</evidence>
<feature type="transmembrane region" description="Helical" evidence="1">
    <location>
        <begin position="97"/>
        <end position="121"/>
    </location>
</feature>
<protein>
    <recommendedName>
        <fullName evidence="2">DUF6533 domain-containing protein</fullName>
    </recommendedName>
</protein>
<keyword evidence="1" id="KW-1133">Transmembrane helix</keyword>
<dbReference type="Pfam" id="PF20151">
    <property type="entry name" value="DUF6533"/>
    <property type="match status" value="1"/>
</dbReference>
<proteinExistence type="predicted"/>
<evidence type="ECO:0000313" key="4">
    <source>
        <dbReference type="Proteomes" id="UP000813824"/>
    </source>
</evidence>
<organism evidence="3 4">
    <name type="scientific">Cristinia sonorae</name>
    <dbReference type="NCBI Taxonomy" id="1940300"/>
    <lineage>
        <taxon>Eukaryota</taxon>
        <taxon>Fungi</taxon>
        <taxon>Dikarya</taxon>
        <taxon>Basidiomycota</taxon>
        <taxon>Agaricomycotina</taxon>
        <taxon>Agaricomycetes</taxon>
        <taxon>Agaricomycetidae</taxon>
        <taxon>Agaricales</taxon>
        <taxon>Pleurotineae</taxon>
        <taxon>Stephanosporaceae</taxon>
        <taxon>Cristinia</taxon>
    </lineage>
</organism>
<dbReference type="OrthoDB" id="2679643at2759"/>
<evidence type="ECO:0000259" key="2">
    <source>
        <dbReference type="Pfam" id="PF20151"/>
    </source>
</evidence>
<feature type="transmembrane region" description="Helical" evidence="1">
    <location>
        <begin position="150"/>
        <end position="170"/>
    </location>
</feature>
<keyword evidence="1" id="KW-0472">Membrane</keyword>
<dbReference type="EMBL" id="JAEVFJ010000025">
    <property type="protein sequence ID" value="KAH8094645.1"/>
    <property type="molecule type" value="Genomic_DNA"/>
</dbReference>
<gene>
    <name evidence="3" type="ORF">BXZ70DRAFT_1009940</name>
</gene>
<keyword evidence="4" id="KW-1185">Reference proteome</keyword>
<feature type="transmembrane region" description="Helical" evidence="1">
    <location>
        <begin position="220"/>
        <end position="237"/>
    </location>
</feature>
<reference evidence="3" key="1">
    <citation type="journal article" date="2021" name="New Phytol.">
        <title>Evolutionary innovations through gain and loss of genes in the ectomycorrhizal Boletales.</title>
        <authorList>
            <person name="Wu G."/>
            <person name="Miyauchi S."/>
            <person name="Morin E."/>
            <person name="Kuo A."/>
            <person name="Drula E."/>
            <person name="Varga T."/>
            <person name="Kohler A."/>
            <person name="Feng B."/>
            <person name="Cao Y."/>
            <person name="Lipzen A."/>
            <person name="Daum C."/>
            <person name="Hundley H."/>
            <person name="Pangilinan J."/>
            <person name="Johnson J."/>
            <person name="Barry K."/>
            <person name="LaButti K."/>
            <person name="Ng V."/>
            <person name="Ahrendt S."/>
            <person name="Min B."/>
            <person name="Choi I.G."/>
            <person name="Park H."/>
            <person name="Plett J.M."/>
            <person name="Magnuson J."/>
            <person name="Spatafora J.W."/>
            <person name="Nagy L.G."/>
            <person name="Henrissat B."/>
            <person name="Grigoriev I.V."/>
            <person name="Yang Z.L."/>
            <person name="Xu J."/>
            <person name="Martin F.M."/>
        </authorList>
    </citation>
    <scope>NUCLEOTIDE SEQUENCE</scope>
    <source>
        <strain evidence="3">KKN 215</strain>
    </source>
</reference>
<keyword evidence="1" id="KW-0812">Transmembrane</keyword>
<feature type="transmembrane region" description="Helical" evidence="1">
    <location>
        <begin position="191"/>
        <end position="208"/>
    </location>
</feature>
<accession>A0A8K0UJF6</accession>
<comment type="caution">
    <text evidence="3">The sequence shown here is derived from an EMBL/GenBank/DDBJ whole genome shotgun (WGS) entry which is preliminary data.</text>
</comment>
<feature type="domain" description="DUF6533" evidence="2">
    <location>
        <begin position="30"/>
        <end position="74"/>
    </location>
</feature>
<name>A0A8K0UJF6_9AGAR</name>
<evidence type="ECO:0000313" key="3">
    <source>
        <dbReference type="EMBL" id="KAH8094645.1"/>
    </source>
</evidence>
<sequence>MAGSTSELSPAELMALLPTIFAALNRTRMLSIASLCWFVYDYALTFDGEIEFFWSGKWTVTRILFFVNRYFPPIILAFAQVLVLVIRCWYLFQNSLFLRIFILAAFIGCGSTTFIFIGLMWKDMKPLPIEIPGLVWDGCMAPITPGIWRVFTPGVVIHTILYGATTIPALKLKTQGKSSPIMNRLLRDGGAMYLVVFSTVMFSGIGALSKNLSISTPATYSNFLLSATSIAVSRLILSMHSLAANLSLDPKWLLNNAELSRVQWRKGSRDGEIIVEVNPAEPELELGAVVSAAKAQLSEEERRGERGARRNMDCGITETKYGFYEDLSMPTMMYSGETRP</sequence>
<dbReference type="InterPro" id="IPR045340">
    <property type="entry name" value="DUF6533"/>
</dbReference>
<feature type="transmembrane region" description="Helical" evidence="1">
    <location>
        <begin position="70"/>
        <end position="90"/>
    </location>
</feature>
<dbReference type="Proteomes" id="UP000813824">
    <property type="component" value="Unassembled WGS sequence"/>
</dbReference>